<feature type="compositionally biased region" description="Low complexity" evidence="1">
    <location>
        <begin position="30"/>
        <end position="40"/>
    </location>
</feature>
<evidence type="ECO:0000259" key="3">
    <source>
        <dbReference type="Pfam" id="PF07811"/>
    </source>
</evidence>
<dbReference type="InterPro" id="IPR012495">
    <property type="entry name" value="TadE-like_dom"/>
</dbReference>
<gene>
    <name evidence="4" type="ORF">RIL96_11605</name>
</gene>
<feature type="region of interest" description="Disordered" evidence="1">
    <location>
        <begin position="1"/>
        <end position="40"/>
    </location>
</feature>
<name>A0ABU2DUN8_9MICC</name>
<reference evidence="4 5" key="1">
    <citation type="submission" date="2023-09" db="EMBL/GenBank/DDBJ databases">
        <title>Description of three actinobacteria isolated from air of manufacturing shop in a pharmaceutical factory.</title>
        <authorList>
            <person name="Zhang D.-F."/>
        </authorList>
    </citation>
    <scope>NUCLEOTIDE SEQUENCE [LARGE SCALE GENOMIC DNA]</scope>
    <source>
        <strain evidence="4 5">LY-0111</strain>
    </source>
</reference>
<accession>A0ABU2DUN8</accession>
<dbReference type="Pfam" id="PF07811">
    <property type="entry name" value="TadE"/>
    <property type="match status" value="1"/>
</dbReference>
<keyword evidence="5" id="KW-1185">Reference proteome</keyword>
<comment type="caution">
    <text evidence="4">The sequence shown here is derived from an EMBL/GenBank/DDBJ whole genome shotgun (WGS) entry which is preliminary data.</text>
</comment>
<organism evidence="4 5">
    <name type="scientific">Nesterenkonia aerolata</name>
    <dbReference type="NCBI Taxonomy" id="3074079"/>
    <lineage>
        <taxon>Bacteria</taxon>
        <taxon>Bacillati</taxon>
        <taxon>Actinomycetota</taxon>
        <taxon>Actinomycetes</taxon>
        <taxon>Micrococcales</taxon>
        <taxon>Micrococcaceae</taxon>
        <taxon>Nesterenkonia</taxon>
    </lineage>
</organism>
<dbReference type="RefSeq" id="WP_310549189.1">
    <property type="nucleotide sequence ID" value="NZ_JAVKGR010000018.1"/>
</dbReference>
<evidence type="ECO:0000313" key="4">
    <source>
        <dbReference type="EMBL" id="MDR8020208.1"/>
    </source>
</evidence>
<evidence type="ECO:0000256" key="1">
    <source>
        <dbReference type="SAM" id="MobiDB-lite"/>
    </source>
</evidence>
<protein>
    <submittedName>
        <fullName evidence="4">Pilus assembly protein</fullName>
    </submittedName>
</protein>
<keyword evidence="2" id="KW-0812">Transmembrane</keyword>
<feature type="domain" description="TadE-like" evidence="3">
    <location>
        <begin position="41"/>
        <end position="83"/>
    </location>
</feature>
<keyword evidence="2" id="KW-0472">Membrane</keyword>
<sequence>MRRRPARFSRDGAGGTGQSDEVGETEGTAETEVTAETGETGAATAEFTMVAAVLVLLTVTIIQLAVFVHVRNTLIDAASTGARFGALQDRGPEDGVQRTRDLISQSLADEHAEEVSYEYLGDEGERTLRVTVRSQVPVLGIGPGVGSVEVTGSAYEFE</sequence>
<evidence type="ECO:0000313" key="5">
    <source>
        <dbReference type="Proteomes" id="UP001251870"/>
    </source>
</evidence>
<feature type="transmembrane region" description="Helical" evidence="2">
    <location>
        <begin position="47"/>
        <end position="70"/>
    </location>
</feature>
<keyword evidence="2" id="KW-1133">Transmembrane helix</keyword>
<dbReference type="EMBL" id="JAVKGR010000018">
    <property type="protein sequence ID" value="MDR8020208.1"/>
    <property type="molecule type" value="Genomic_DNA"/>
</dbReference>
<dbReference type="Proteomes" id="UP001251870">
    <property type="component" value="Unassembled WGS sequence"/>
</dbReference>
<proteinExistence type="predicted"/>
<evidence type="ECO:0000256" key="2">
    <source>
        <dbReference type="SAM" id="Phobius"/>
    </source>
</evidence>